<dbReference type="GO" id="GO:0016757">
    <property type="term" value="F:glycosyltransferase activity"/>
    <property type="evidence" value="ECO:0007669"/>
    <property type="project" value="UniProtKB-KW"/>
</dbReference>
<sequence length="237" mass="24020">MGGAERPVAAGVPAPSPADRDFLSDPAAILVPMTALDLLLPPVCSGCGLSGTACCATCLDGFGPPTRLQVPGVAPPVWTLATYNGAARELVLAFKERSARALSAWFGAMVAVALVAVGPPPWTIVPAPSRRSAARDRGGDHMVRIAREVDVAAVAPVLRLGPGVADSVGLSAGARRRNLAGRVEVVGRPPPGTVVLLDDVITTGATAAACVRALRAAGVRTNAVLALTSARPHRPGD</sequence>
<keyword evidence="3" id="KW-0328">Glycosyltransferase</keyword>
<evidence type="ECO:0000313" key="4">
    <source>
        <dbReference type="Proteomes" id="UP000199691"/>
    </source>
</evidence>
<dbReference type="CDD" id="cd06223">
    <property type="entry name" value="PRTases_typeI"/>
    <property type="match status" value="1"/>
</dbReference>
<gene>
    <name evidence="3" type="ORF">SAMN05421507_101570</name>
</gene>
<proteinExistence type="inferred from homology"/>
<dbReference type="Proteomes" id="UP000199691">
    <property type="component" value="Unassembled WGS sequence"/>
</dbReference>
<keyword evidence="4" id="KW-1185">Reference proteome</keyword>
<name>A0A1H0EYI3_9PSEU</name>
<dbReference type="InterPro" id="IPR051910">
    <property type="entry name" value="ComF/GntX_DNA_util-trans"/>
</dbReference>
<reference evidence="4" key="1">
    <citation type="submission" date="2016-10" db="EMBL/GenBank/DDBJ databases">
        <authorList>
            <person name="Varghese N."/>
            <person name="Submissions S."/>
        </authorList>
    </citation>
    <scope>NUCLEOTIDE SEQUENCE [LARGE SCALE GENOMIC DNA]</scope>
    <source>
        <strain evidence="4">CGMCC 4.6609</strain>
    </source>
</reference>
<dbReference type="STRING" id="641025.SAMN05421507_101570"/>
<dbReference type="InterPro" id="IPR029057">
    <property type="entry name" value="PRTase-like"/>
</dbReference>
<keyword evidence="2" id="KW-1133">Transmembrane helix</keyword>
<dbReference type="Gene3D" id="3.40.50.2020">
    <property type="match status" value="1"/>
</dbReference>
<accession>A0A1H0EYI3</accession>
<dbReference type="PANTHER" id="PTHR47505">
    <property type="entry name" value="DNA UTILIZATION PROTEIN YHGH"/>
    <property type="match status" value="1"/>
</dbReference>
<comment type="similarity">
    <text evidence="1">Belongs to the ComF/GntX family.</text>
</comment>
<dbReference type="AlphaFoldDB" id="A0A1H0EYI3"/>
<keyword evidence="2" id="KW-0472">Membrane</keyword>
<dbReference type="InterPro" id="IPR000836">
    <property type="entry name" value="PRTase_dom"/>
</dbReference>
<keyword evidence="3" id="KW-0808">Transferase</keyword>
<evidence type="ECO:0000256" key="2">
    <source>
        <dbReference type="SAM" id="Phobius"/>
    </source>
</evidence>
<keyword evidence="2" id="KW-0812">Transmembrane</keyword>
<dbReference type="SUPFAM" id="SSF53271">
    <property type="entry name" value="PRTase-like"/>
    <property type="match status" value="1"/>
</dbReference>
<evidence type="ECO:0000313" key="3">
    <source>
        <dbReference type="EMBL" id="SDN87448.1"/>
    </source>
</evidence>
<evidence type="ECO:0000256" key="1">
    <source>
        <dbReference type="ARBA" id="ARBA00008007"/>
    </source>
</evidence>
<protein>
    <submittedName>
        <fullName evidence="3">Predicted amidophosphoribosyltransferases</fullName>
    </submittedName>
</protein>
<dbReference type="PANTHER" id="PTHR47505:SF1">
    <property type="entry name" value="DNA UTILIZATION PROTEIN YHGH"/>
    <property type="match status" value="1"/>
</dbReference>
<feature type="transmembrane region" description="Helical" evidence="2">
    <location>
        <begin position="102"/>
        <end position="122"/>
    </location>
</feature>
<dbReference type="EMBL" id="FNIX01000001">
    <property type="protein sequence ID" value="SDN87448.1"/>
    <property type="molecule type" value="Genomic_DNA"/>
</dbReference>
<organism evidence="3 4">
    <name type="scientific">Lentzea jiangxiensis</name>
    <dbReference type="NCBI Taxonomy" id="641025"/>
    <lineage>
        <taxon>Bacteria</taxon>
        <taxon>Bacillati</taxon>
        <taxon>Actinomycetota</taxon>
        <taxon>Actinomycetes</taxon>
        <taxon>Pseudonocardiales</taxon>
        <taxon>Pseudonocardiaceae</taxon>
        <taxon>Lentzea</taxon>
    </lineage>
</organism>